<reference evidence="3 5" key="1">
    <citation type="submission" date="2015-09" db="EMBL/GenBank/DDBJ databases">
        <title>Identification and resolution of microdiversity through metagenomic sequencing of parallel consortia.</title>
        <authorList>
            <person name="Nelson W.C."/>
            <person name="Romine M.F."/>
            <person name="Lindemann S.R."/>
        </authorList>
    </citation>
    <scope>NUCLEOTIDE SEQUENCE [LARGE SCALE GENOMIC DNA]</scope>
    <source>
        <strain evidence="3">HL-109</strain>
    </source>
</reference>
<gene>
    <name evidence="4" type="ORF">GA0071312_1142</name>
    <name evidence="3" type="ORF">HLUCCO17_10985</name>
</gene>
<dbReference type="CDD" id="cd00093">
    <property type="entry name" value="HTH_XRE"/>
    <property type="match status" value="1"/>
</dbReference>
<evidence type="ECO:0000313" key="5">
    <source>
        <dbReference type="Proteomes" id="UP000050497"/>
    </source>
</evidence>
<dbReference type="InterPro" id="IPR010982">
    <property type="entry name" value="Lambda_DNA-bd_dom_sf"/>
</dbReference>
<dbReference type="STRING" id="1653334.GA0071312_1142"/>
<dbReference type="GO" id="GO:0003677">
    <property type="term" value="F:DNA binding"/>
    <property type="evidence" value="ECO:0007669"/>
    <property type="project" value="UniProtKB-KW"/>
</dbReference>
<feature type="domain" description="HTH cro/C1-type" evidence="2">
    <location>
        <begin position="11"/>
        <end position="65"/>
    </location>
</feature>
<dbReference type="EMBL" id="FMBM01000001">
    <property type="protein sequence ID" value="SCC79762.1"/>
    <property type="molecule type" value="Genomic_DNA"/>
</dbReference>
<keyword evidence="6" id="KW-1185">Reference proteome</keyword>
<dbReference type="PROSITE" id="PS50943">
    <property type="entry name" value="HTH_CROC1"/>
    <property type="match status" value="1"/>
</dbReference>
<dbReference type="Pfam" id="PF01381">
    <property type="entry name" value="HTH_3"/>
    <property type="match status" value="1"/>
</dbReference>
<dbReference type="RefSeq" id="WP_074443937.1">
    <property type="nucleotide sequence ID" value="NZ_FMBM01000001.1"/>
</dbReference>
<dbReference type="GO" id="GO:0003700">
    <property type="term" value="F:DNA-binding transcription factor activity"/>
    <property type="evidence" value="ECO:0007669"/>
    <property type="project" value="TreeGrafter"/>
</dbReference>
<dbReference type="PATRIC" id="fig|1653334.4.peg.3534"/>
<dbReference type="PANTHER" id="PTHR46797">
    <property type="entry name" value="HTH-TYPE TRANSCRIPTIONAL REGULATOR"/>
    <property type="match status" value="1"/>
</dbReference>
<evidence type="ECO:0000313" key="4">
    <source>
        <dbReference type="EMBL" id="SCC79762.1"/>
    </source>
</evidence>
<dbReference type="Proteomes" id="UP000182800">
    <property type="component" value="Unassembled WGS sequence"/>
</dbReference>
<dbReference type="SMART" id="SM00530">
    <property type="entry name" value="HTH_XRE"/>
    <property type="match status" value="1"/>
</dbReference>
<dbReference type="Proteomes" id="UP000050497">
    <property type="component" value="Unassembled WGS sequence"/>
</dbReference>
<dbReference type="EMBL" id="LJSX01000016">
    <property type="protein sequence ID" value="KPQ10299.1"/>
    <property type="molecule type" value="Genomic_DNA"/>
</dbReference>
<reference evidence="4 6" key="2">
    <citation type="submission" date="2016-08" db="EMBL/GenBank/DDBJ databases">
        <authorList>
            <person name="Varghese N."/>
            <person name="Submissions Spin"/>
        </authorList>
    </citation>
    <scope>NUCLEOTIDE SEQUENCE [LARGE SCALE GENOMIC DNA]</scope>
    <source>
        <strain evidence="4 6">HL-109</strain>
    </source>
</reference>
<name>A0A0P7ZZ79_9HYPH</name>
<dbReference type="InterPro" id="IPR001387">
    <property type="entry name" value="Cro/C1-type_HTH"/>
</dbReference>
<dbReference type="GO" id="GO:0005829">
    <property type="term" value="C:cytosol"/>
    <property type="evidence" value="ECO:0007669"/>
    <property type="project" value="TreeGrafter"/>
</dbReference>
<comment type="caution">
    <text evidence="3">The sequence shown here is derived from an EMBL/GenBank/DDBJ whole genome shotgun (WGS) entry which is preliminary data.</text>
</comment>
<accession>A0A0P7ZZ79</accession>
<dbReference type="InterPro" id="IPR050807">
    <property type="entry name" value="TransReg_Diox_bact_type"/>
</dbReference>
<keyword evidence="1 4" id="KW-0238">DNA-binding</keyword>
<organism evidence="3 5">
    <name type="scientific">Saliniramus fredricksonii</name>
    <dbReference type="NCBI Taxonomy" id="1653334"/>
    <lineage>
        <taxon>Bacteria</taxon>
        <taxon>Pseudomonadati</taxon>
        <taxon>Pseudomonadota</taxon>
        <taxon>Alphaproteobacteria</taxon>
        <taxon>Hyphomicrobiales</taxon>
        <taxon>Salinarimonadaceae</taxon>
        <taxon>Saliniramus</taxon>
    </lineage>
</organism>
<evidence type="ECO:0000259" key="2">
    <source>
        <dbReference type="PROSITE" id="PS50943"/>
    </source>
</evidence>
<protein>
    <submittedName>
        <fullName evidence="4">DNA-binding transcriptional regulator, XRE-family HTH domain</fullName>
    </submittedName>
    <submittedName>
        <fullName evidence="3">Putative transcriptional regulator</fullName>
    </submittedName>
</protein>
<evidence type="ECO:0000256" key="1">
    <source>
        <dbReference type="ARBA" id="ARBA00023125"/>
    </source>
</evidence>
<sequence length="108" mass="11738">MELQRLFGANVRHHRKAKGWTLEQLAGKIGVSRETIGKIERGVAAPLFETAEKIAAALDVPAPVLFGANTTPGTGERARILTEINATLSRMNDDQLGRAAKMLRAFVE</sequence>
<proteinExistence type="predicted"/>
<dbReference type="Gene3D" id="1.10.260.40">
    <property type="entry name" value="lambda repressor-like DNA-binding domains"/>
    <property type="match status" value="1"/>
</dbReference>
<dbReference type="AlphaFoldDB" id="A0A0P7ZZ79"/>
<evidence type="ECO:0000313" key="6">
    <source>
        <dbReference type="Proteomes" id="UP000182800"/>
    </source>
</evidence>
<dbReference type="PANTHER" id="PTHR46797:SF1">
    <property type="entry name" value="METHYLPHOSPHONATE SYNTHASE"/>
    <property type="match status" value="1"/>
</dbReference>
<dbReference type="SUPFAM" id="SSF47413">
    <property type="entry name" value="lambda repressor-like DNA-binding domains"/>
    <property type="match status" value="1"/>
</dbReference>
<evidence type="ECO:0000313" key="3">
    <source>
        <dbReference type="EMBL" id="KPQ10299.1"/>
    </source>
</evidence>